<evidence type="ECO:0000313" key="3">
    <source>
        <dbReference type="Proteomes" id="UP000218288"/>
    </source>
</evidence>
<dbReference type="EMBL" id="AP014809">
    <property type="protein sequence ID" value="BAU93640.1"/>
    <property type="molecule type" value="Genomic_DNA"/>
</dbReference>
<dbReference type="AlphaFoldDB" id="A0A160PNG4"/>
<reference evidence="2 3" key="1">
    <citation type="journal article" date="2016" name="Genome Announc.">
        <title>Complete Genome Sequence of Methylobacterium populi P-1M, Isolated from Pink-Pigmented Household Biofilm.</title>
        <authorList>
            <person name="Morohoshi T."/>
            <person name="Ikeda T."/>
        </authorList>
    </citation>
    <scope>NUCLEOTIDE SEQUENCE [LARGE SCALE GENOMIC DNA]</scope>
    <source>
        <strain evidence="2 3">P-1M</strain>
    </source>
</reference>
<feature type="signal peptide" evidence="1">
    <location>
        <begin position="1"/>
        <end position="25"/>
    </location>
</feature>
<sequence>MRRPLSRCILAAAALLAAGSGSALAQRPSTTNLTCAQARALVTRQGAAVLGTGGPTYDRFVRDRSFCEATEIGRRAFVPTRDTPGCFVGFTCYEPGRGDRFGDF</sequence>
<keyword evidence="1" id="KW-0732">Signal</keyword>
<feature type="chain" id="PRO_5007818737" evidence="1">
    <location>
        <begin position="26"/>
        <end position="104"/>
    </location>
</feature>
<gene>
    <name evidence="2" type="ORF">MPPM_5035</name>
</gene>
<dbReference type="RefSeq" id="WP_096487336.1">
    <property type="nucleotide sequence ID" value="NZ_AP014809.1"/>
</dbReference>
<dbReference type="Proteomes" id="UP000218288">
    <property type="component" value="Chromosome"/>
</dbReference>
<accession>A0A160PNG4</accession>
<evidence type="ECO:0000313" key="2">
    <source>
        <dbReference type="EMBL" id="BAU93640.1"/>
    </source>
</evidence>
<name>A0A160PNG4_9HYPH</name>
<dbReference type="OrthoDB" id="7870801at2"/>
<proteinExistence type="predicted"/>
<evidence type="ECO:0000256" key="1">
    <source>
        <dbReference type="SAM" id="SignalP"/>
    </source>
</evidence>
<protein>
    <submittedName>
        <fullName evidence="2">Uncharacterized protein</fullName>
    </submittedName>
</protein>
<organism evidence="2 3">
    <name type="scientific">Methylorubrum populi</name>
    <dbReference type="NCBI Taxonomy" id="223967"/>
    <lineage>
        <taxon>Bacteria</taxon>
        <taxon>Pseudomonadati</taxon>
        <taxon>Pseudomonadota</taxon>
        <taxon>Alphaproteobacteria</taxon>
        <taxon>Hyphomicrobiales</taxon>
        <taxon>Methylobacteriaceae</taxon>
        <taxon>Methylorubrum</taxon>
    </lineage>
</organism>